<gene>
    <name evidence="3 5" type="primary">murQ</name>
    <name evidence="5" type="ORF">GXN76_14095</name>
</gene>
<comment type="miscellaneous">
    <text evidence="3">A lyase-type mechanism (elimination/hydration) is suggested for the cleavage of the lactyl ether bond of MurNAc 6-phosphate, with the formation of an alpha,beta-unsaturated aldehyde intermediate with (E)-stereochemistry, followed by the syn addition of water to give product.</text>
</comment>
<dbReference type="Pfam" id="PF22645">
    <property type="entry name" value="GKRP_SIS_N"/>
    <property type="match status" value="1"/>
</dbReference>
<evidence type="ECO:0000256" key="1">
    <source>
        <dbReference type="ARBA" id="ARBA00023239"/>
    </source>
</evidence>
<dbReference type="InterPro" id="IPR046348">
    <property type="entry name" value="SIS_dom_sf"/>
</dbReference>
<dbReference type="NCBIfam" id="TIGR00274">
    <property type="entry name" value="N-acetylmuramic acid 6-phosphate etherase"/>
    <property type="match status" value="1"/>
</dbReference>
<comment type="pathway">
    <text evidence="3">Amino-sugar metabolism; N-acetylmuramate degradation.</text>
</comment>
<dbReference type="Proteomes" id="UP000503088">
    <property type="component" value="Chromosome"/>
</dbReference>
<evidence type="ECO:0000256" key="2">
    <source>
        <dbReference type="ARBA" id="ARBA00023277"/>
    </source>
</evidence>
<name>A0A7D4BRD2_9BACL</name>
<keyword evidence="1 3" id="KW-0456">Lyase</keyword>
<dbReference type="GO" id="GO:0016835">
    <property type="term" value="F:carbon-oxygen lyase activity"/>
    <property type="evidence" value="ECO:0007669"/>
    <property type="project" value="UniProtKB-UniRule"/>
</dbReference>
<feature type="active site" description="Proton donor" evidence="3">
    <location>
        <position position="83"/>
    </location>
</feature>
<dbReference type="InterPro" id="IPR040190">
    <property type="entry name" value="MURQ/GCKR"/>
</dbReference>
<dbReference type="InterPro" id="IPR005486">
    <property type="entry name" value="Glucokinase_regulatory_CS"/>
</dbReference>
<feature type="active site" evidence="3">
    <location>
        <position position="114"/>
    </location>
</feature>
<dbReference type="InterPro" id="IPR001347">
    <property type="entry name" value="SIS_dom"/>
</dbReference>
<evidence type="ECO:0000313" key="6">
    <source>
        <dbReference type="Proteomes" id="UP000503088"/>
    </source>
</evidence>
<dbReference type="AlphaFoldDB" id="A0A7D4BRD2"/>
<proteinExistence type="inferred from homology"/>
<evidence type="ECO:0000256" key="3">
    <source>
        <dbReference type="HAMAP-Rule" id="MF_00068"/>
    </source>
</evidence>
<dbReference type="EC" id="4.2.1.126" evidence="3"/>
<feature type="domain" description="SIS" evidence="4">
    <location>
        <begin position="55"/>
        <end position="218"/>
    </location>
</feature>
<evidence type="ECO:0000259" key="4">
    <source>
        <dbReference type="PROSITE" id="PS51464"/>
    </source>
</evidence>
<reference evidence="5 6" key="1">
    <citation type="submission" date="2020-01" db="EMBL/GenBank/DDBJ databases">
        <authorList>
            <person name="Gulvik C.A."/>
            <person name="Batra D.G."/>
        </authorList>
    </citation>
    <scope>NUCLEOTIDE SEQUENCE [LARGE SCALE GENOMIC DNA]</scope>
    <source>
        <strain evidence="5 6">W9323</strain>
    </source>
</reference>
<dbReference type="PANTHER" id="PTHR10088">
    <property type="entry name" value="GLUCOKINASE REGULATORY PROTEIN"/>
    <property type="match status" value="1"/>
</dbReference>
<dbReference type="EMBL" id="CP048104">
    <property type="protein sequence ID" value="QKG85471.1"/>
    <property type="molecule type" value="Genomic_DNA"/>
</dbReference>
<dbReference type="KEGG" id="kpul:GXN76_14095"/>
<comment type="similarity">
    <text evidence="3">Belongs to the GCKR-like family. MurNAc-6-P etherase subfamily.</text>
</comment>
<dbReference type="NCBIfam" id="NF003915">
    <property type="entry name" value="PRK05441.1"/>
    <property type="match status" value="1"/>
</dbReference>
<comment type="subunit">
    <text evidence="3">Homodimer.</text>
</comment>
<keyword evidence="2 3" id="KW-0119">Carbohydrate metabolism</keyword>
<dbReference type="PANTHER" id="PTHR10088:SF4">
    <property type="entry name" value="GLUCOKINASE REGULATORY PROTEIN"/>
    <property type="match status" value="1"/>
</dbReference>
<dbReference type="GO" id="GO:0046348">
    <property type="term" value="P:amino sugar catabolic process"/>
    <property type="evidence" value="ECO:0007669"/>
    <property type="project" value="InterPro"/>
</dbReference>
<dbReference type="GO" id="GO:0016803">
    <property type="term" value="F:ether hydrolase activity"/>
    <property type="evidence" value="ECO:0007669"/>
    <property type="project" value="TreeGrafter"/>
</dbReference>
<dbReference type="FunFam" id="3.40.50.10490:FF:000014">
    <property type="entry name" value="N-acetylmuramic acid 6-phosphate etherase"/>
    <property type="match status" value="1"/>
</dbReference>
<dbReference type="CDD" id="cd05007">
    <property type="entry name" value="SIS_Etherase"/>
    <property type="match status" value="1"/>
</dbReference>
<dbReference type="GO" id="GO:0009254">
    <property type="term" value="P:peptidoglycan turnover"/>
    <property type="evidence" value="ECO:0007669"/>
    <property type="project" value="TreeGrafter"/>
</dbReference>
<dbReference type="Gene3D" id="3.40.50.10490">
    <property type="entry name" value="Glucose-6-phosphate isomerase like protein, domain 1"/>
    <property type="match status" value="1"/>
</dbReference>
<evidence type="ECO:0000313" key="5">
    <source>
        <dbReference type="EMBL" id="QKG85471.1"/>
    </source>
</evidence>
<dbReference type="InterPro" id="IPR005488">
    <property type="entry name" value="Etherase_MurQ"/>
</dbReference>
<organism evidence="5 6">
    <name type="scientific">Kroppenstedtia pulmonis</name>
    <dbReference type="NCBI Taxonomy" id="1380685"/>
    <lineage>
        <taxon>Bacteria</taxon>
        <taxon>Bacillati</taxon>
        <taxon>Bacillota</taxon>
        <taxon>Bacilli</taxon>
        <taxon>Bacillales</taxon>
        <taxon>Thermoactinomycetaceae</taxon>
        <taxon>Kroppenstedtia</taxon>
    </lineage>
</organism>
<accession>A0A7D4BRD2</accession>
<dbReference type="RefSeq" id="WP_217270681.1">
    <property type="nucleotide sequence ID" value="NZ_CP048104.1"/>
</dbReference>
<keyword evidence="6" id="KW-1185">Reference proteome</keyword>
<dbReference type="UniPathway" id="UPA00342"/>
<protein>
    <recommendedName>
        <fullName evidence="3">N-acetylmuramic acid 6-phosphate etherase</fullName>
        <shortName evidence="3">MurNAc-6-P etherase</shortName>
        <ecNumber evidence="3">4.2.1.126</ecNumber>
    </recommendedName>
    <alternativeName>
        <fullName evidence="3">N-acetylmuramic acid 6-phosphate hydrolase</fullName>
    </alternativeName>
    <alternativeName>
        <fullName evidence="3">N-acetylmuramic acid 6-phosphate lyase</fullName>
    </alternativeName>
</protein>
<sequence>MEWKQPATEGRNPRTLHMDEWSPLKVVEAINEEDRQVAKAVSRELPVIAQVVEKVIDAFQQGGRLIYIGAGTSGRLGVLDASECPPTFSAEPGMVVGLIAGGEKALRHALEGAEDHEENGMEDLRRIRLTAKDVVVAIAASGRTPYTVGALRYAGEVGACGVALVCSPHSEMSQVARQTICVEVGPEVVTGSTRMKAGTAQKMVLNMISTAAMIGIGKTYGNLMVDVQPNNQKLRERAKRIVMEVADVSEDLAMQALKQQNYQTKPAILQLMTGISPEAAVECLEKNGNKLKEALRSCQVTE</sequence>
<dbReference type="GO" id="GO:0097367">
    <property type="term" value="F:carbohydrate derivative binding"/>
    <property type="evidence" value="ECO:0007669"/>
    <property type="project" value="InterPro"/>
</dbReference>
<dbReference type="Gene3D" id="1.10.8.1080">
    <property type="match status" value="1"/>
</dbReference>
<dbReference type="PROSITE" id="PS01272">
    <property type="entry name" value="GCKR"/>
    <property type="match status" value="1"/>
</dbReference>
<comment type="function">
    <text evidence="3">Specifically catalyzes the cleavage of the D-lactyl ether substituent of MurNAc 6-phosphate, producing GlcNAc 6-phosphate and D-lactate.</text>
</comment>
<dbReference type="HAMAP" id="MF_00068">
    <property type="entry name" value="MurQ"/>
    <property type="match status" value="1"/>
</dbReference>
<dbReference type="SUPFAM" id="SSF53697">
    <property type="entry name" value="SIS domain"/>
    <property type="match status" value="1"/>
</dbReference>
<dbReference type="GO" id="GO:0097173">
    <property type="term" value="P:N-acetylmuramic acid catabolic process"/>
    <property type="evidence" value="ECO:0007669"/>
    <property type="project" value="UniProtKB-UniPathway"/>
</dbReference>
<comment type="catalytic activity">
    <reaction evidence="3">
        <text>N-acetyl-D-muramate 6-phosphate + H2O = N-acetyl-D-glucosamine 6-phosphate + (R)-lactate</text>
        <dbReference type="Rhea" id="RHEA:26410"/>
        <dbReference type="ChEBI" id="CHEBI:15377"/>
        <dbReference type="ChEBI" id="CHEBI:16004"/>
        <dbReference type="ChEBI" id="CHEBI:57513"/>
        <dbReference type="ChEBI" id="CHEBI:58722"/>
        <dbReference type="EC" id="4.2.1.126"/>
    </reaction>
</comment>
<dbReference type="NCBIfam" id="NF009222">
    <property type="entry name" value="PRK12570.1"/>
    <property type="match status" value="1"/>
</dbReference>
<dbReference type="PROSITE" id="PS51464">
    <property type="entry name" value="SIS"/>
    <property type="match status" value="1"/>
</dbReference>